<evidence type="ECO:0000313" key="2">
    <source>
        <dbReference type="Proteomes" id="UP000703269"/>
    </source>
</evidence>
<keyword evidence="2" id="KW-1185">Reference proteome</keyword>
<accession>A0A9P3GZ74</accession>
<dbReference type="EMBL" id="BPQB01000300">
    <property type="protein sequence ID" value="GJF01011.1"/>
    <property type="molecule type" value="Genomic_DNA"/>
</dbReference>
<protein>
    <submittedName>
        <fullName evidence="1">Uncharacterized protein</fullName>
    </submittedName>
</protein>
<dbReference type="AlphaFoldDB" id="A0A9P3GZ74"/>
<gene>
    <name evidence="1" type="ORF">PsYK624_173160</name>
</gene>
<organism evidence="1 2">
    <name type="scientific">Phanerochaete sordida</name>
    <dbReference type="NCBI Taxonomy" id="48140"/>
    <lineage>
        <taxon>Eukaryota</taxon>
        <taxon>Fungi</taxon>
        <taxon>Dikarya</taxon>
        <taxon>Basidiomycota</taxon>
        <taxon>Agaricomycotina</taxon>
        <taxon>Agaricomycetes</taxon>
        <taxon>Polyporales</taxon>
        <taxon>Phanerochaetaceae</taxon>
        <taxon>Phanerochaete</taxon>
    </lineage>
</organism>
<proteinExistence type="predicted"/>
<sequence length="461" mass="52569">MATWQDNMKPVDMELKIYQEKAQALVGMGKVNVYDLMFGRAPGQRTVQDVHIRSLKTVFEQQGIKSFDDAHALQLGIKKSWVNVASLSNQASGAKKVKWTWKSAKGQTKEEEVIIFNGQHRIEATFQVIQPHLKVIQALRHHLDHEALSRPRAQIEAQLQHHIDEARKMCWWTAALYDIDFIKESPLRVSIEAKLVGNAPLVYLQDSTHDVLAQAMAQVASASSKAEKDKTVADLLSSVTNPGVRGILEHNWLLDVFSRLFKFDGFRLNSELKSKHLLAIKSHIGVVLVALIQFPTVFLEQVASPVQMPLWSEDHTVSKDEIRKLLKTAPPACHRLIDAHVLSVFHVYSVECFGNVLEILGTDLDHAWSKKLELYQSKVLKMIQHLADNPPKDLTPQELIALKDMPNKLRWFWYSSFFRGRKYCNHHQWPILTPQLLVGLVESLLTQTGAWNMVSHYFHLI</sequence>
<evidence type="ECO:0000313" key="1">
    <source>
        <dbReference type="EMBL" id="GJF01011.1"/>
    </source>
</evidence>
<comment type="caution">
    <text evidence="1">The sequence shown here is derived from an EMBL/GenBank/DDBJ whole genome shotgun (WGS) entry which is preliminary data.</text>
</comment>
<reference evidence="1 2" key="1">
    <citation type="submission" date="2021-08" db="EMBL/GenBank/DDBJ databases">
        <title>Draft Genome Sequence of Phanerochaete sordida strain YK-624.</title>
        <authorList>
            <person name="Mori T."/>
            <person name="Dohra H."/>
            <person name="Suzuki T."/>
            <person name="Kawagishi H."/>
            <person name="Hirai H."/>
        </authorList>
    </citation>
    <scope>NUCLEOTIDE SEQUENCE [LARGE SCALE GENOMIC DNA]</scope>
    <source>
        <strain evidence="1 2">YK-624</strain>
    </source>
</reference>
<dbReference type="Proteomes" id="UP000703269">
    <property type="component" value="Unassembled WGS sequence"/>
</dbReference>
<name>A0A9P3GZ74_9APHY</name>